<name>A0A409XA13_PSICY</name>
<dbReference type="InParanoid" id="A0A409XA13"/>
<gene>
    <name evidence="2" type="ORF">CVT25_005804</name>
</gene>
<comment type="caution">
    <text evidence="2">The sequence shown here is derived from an EMBL/GenBank/DDBJ whole genome shotgun (WGS) entry which is preliminary data.</text>
</comment>
<evidence type="ECO:0000256" key="1">
    <source>
        <dbReference type="SAM" id="MobiDB-lite"/>
    </source>
</evidence>
<organism evidence="2 3">
    <name type="scientific">Psilocybe cyanescens</name>
    <dbReference type="NCBI Taxonomy" id="93625"/>
    <lineage>
        <taxon>Eukaryota</taxon>
        <taxon>Fungi</taxon>
        <taxon>Dikarya</taxon>
        <taxon>Basidiomycota</taxon>
        <taxon>Agaricomycotina</taxon>
        <taxon>Agaricomycetes</taxon>
        <taxon>Agaricomycetidae</taxon>
        <taxon>Agaricales</taxon>
        <taxon>Agaricineae</taxon>
        <taxon>Strophariaceae</taxon>
        <taxon>Psilocybe</taxon>
    </lineage>
</organism>
<evidence type="ECO:0000313" key="2">
    <source>
        <dbReference type="EMBL" id="PPQ87619.1"/>
    </source>
</evidence>
<keyword evidence="3" id="KW-1185">Reference proteome</keyword>
<dbReference type="AlphaFoldDB" id="A0A409XA13"/>
<feature type="compositionally biased region" description="Basic and acidic residues" evidence="1">
    <location>
        <begin position="16"/>
        <end position="35"/>
    </location>
</feature>
<reference evidence="2 3" key="1">
    <citation type="journal article" date="2018" name="Evol. Lett.">
        <title>Horizontal gene cluster transfer increased hallucinogenic mushroom diversity.</title>
        <authorList>
            <person name="Reynolds H.T."/>
            <person name="Vijayakumar V."/>
            <person name="Gluck-Thaler E."/>
            <person name="Korotkin H.B."/>
            <person name="Matheny P.B."/>
            <person name="Slot J.C."/>
        </authorList>
    </citation>
    <scope>NUCLEOTIDE SEQUENCE [LARGE SCALE GENOMIC DNA]</scope>
    <source>
        <strain evidence="2 3">2631</strain>
    </source>
</reference>
<dbReference type="EMBL" id="NHYD01002241">
    <property type="protein sequence ID" value="PPQ87619.1"/>
    <property type="molecule type" value="Genomic_DNA"/>
</dbReference>
<accession>A0A409XA13</accession>
<dbReference type="Proteomes" id="UP000283269">
    <property type="component" value="Unassembled WGS sequence"/>
</dbReference>
<protein>
    <submittedName>
        <fullName evidence="2">Uncharacterized protein</fullName>
    </submittedName>
</protein>
<evidence type="ECO:0000313" key="3">
    <source>
        <dbReference type="Proteomes" id="UP000283269"/>
    </source>
</evidence>
<feature type="compositionally biased region" description="Polar residues" evidence="1">
    <location>
        <begin position="1"/>
        <end position="13"/>
    </location>
</feature>
<proteinExistence type="predicted"/>
<sequence>MAENLFSQPTSLNFARKPDNRKTKPRNSEDYPTYRKEYEDAAKSSKFDHDKQGALVAFVWDGGKRYVGGYLYTERSTMVIFDSLSKHEVGEQTYAHDSVQDRVMLQFGDDSTCSVSIRRVVKVTPWDVLSPSAPSNPVVPATGGSARRGGKLWIIF</sequence>
<feature type="region of interest" description="Disordered" evidence="1">
    <location>
        <begin position="1"/>
        <end position="35"/>
    </location>
</feature>